<sequence>MAYWAPDLPEDGGRRRHIPRRHATDGGAEAVSSGEMGGWPRAAAEAEAEAEGGGWLNQTSLFVNDWAIRIVVLCSFAAHLVLTLFAGIRRRKATGVRALVLWLAYQLGGWAGTYALGSMSLGRTTQQQQQQLAFWAPFLLLHLAGPDNITAYSLEDTVLAGRQVLTVTVQILGASYVLYKQIYNRDGGGSALLWVSVVMFAIGIAKYVERAVAIRQANLGKMRSSNKKCKLGKRSFGDVKEVGNERTLLVAHGLLHITKGAFIDHSDDENPLKSDAARSQIFGHGWEEMCRVVEMELSLMYDILYTKVAVVHTWFGYIIRLASPVVSATAFLLFWFQGKDEQRRADVLITYILMVGTIILDVRWLLRAMVSTWTYSFLNNRPDCWFHAACLSSGRWRLLRRLVLCLDPCRLLGKEPTRYRMWSGTVGQYNLLHECTHGTIGMFGSLLKKVVSDDSWMEYQYHDARGLAISSEVRELLFQQIWEQLKTAYPAATVEKTNLLSCSSLGYAGSAWKNRELDEAMNFAHAFQETILIWHIATDIFLLVSRQFASPSNSKQVQVIMALSNYMAFLVAVRPSMLPGLKLRSLYKETHKALVEILLKEGYSGSLIERKEKLADRLIEMEKEKQVQISNAPKKVSNWRPGYSNHKSRPAKASVLYDENIILSDGAKFAEVLLSRAWVDSPHITAHIEISPERYERIKEMIPKLEEQVAFDISVMLDYIFKAWVRILMYASVRCTRDSHAKQLACGGELTTIVWILNEHAGIFRIPGDARDETGELGT</sequence>
<feature type="transmembrane region" description="Helical" evidence="2">
    <location>
        <begin position="314"/>
        <end position="336"/>
    </location>
</feature>
<name>A3AQQ1_ORYSJ</name>
<gene>
    <name evidence="4" type="ORF">OsJ_13707</name>
</gene>
<feature type="transmembrane region" description="Helical" evidence="2">
    <location>
        <begin position="191"/>
        <end position="208"/>
    </location>
</feature>
<feature type="transmembrane region" description="Helical" evidence="2">
    <location>
        <begin position="348"/>
        <end position="366"/>
    </location>
</feature>
<keyword evidence="2" id="KW-1133">Transmembrane helix</keyword>
<dbReference type="Pfam" id="PF04578">
    <property type="entry name" value="DUF594"/>
    <property type="match status" value="1"/>
</dbReference>
<evidence type="ECO:0000313" key="4">
    <source>
        <dbReference type="EMBL" id="EAZ29640.1"/>
    </source>
</evidence>
<organism evidence="4">
    <name type="scientific">Oryza sativa subsp. japonica</name>
    <name type="common">Rice</name>
    <dbReference type="NCBI Taxonomy" id="39947"/>
    <lineage>
        <taxon>Eukaryota</taxon>
        <taxon>Viridiplantae</taxon>
        <taxon>Streptophyta</taxon>
        <taxon>Embryophyta</taxon>
        <taxon>Tracheophyta</taxon>
        <taxon>Spermatophyta</taxon>
        <taxon>Magnoliopsida</taxon>
        <taxon>Liliopsida</taxon>
        <taxon>Poales</taxon>
        <taxon>Poaceae</taxon>
        <taxon>BOP clade</taxon>
        <taxon>Oryzoideae</taxon>
        <taxon>Oryzeae</taxon>
        <taxon>Oryzinae</taxon>
        <taxon>Oryza</taxon>
        <taxon>Oryza sativa</taxon>
    </lineage>
</organism>
<dbReference type="Pfam" id="PF13968">
    <property type="entry name" value="DUF4220"/>
    <property type="match status" value="1"/>
</dbReference>
<evidence type="ECO:0000256" key="2">
    <source>
        <dbReference type="SAM" id="Phobius"/>
    </source>
</evidence>
<dbReference type="PANTHER" id="PTHR31325">
    <property type="entry name" value="OS01G0798800 PROTEIN-RELATED"/>
    <property type="match status" value="1"/>
</dbReference>
<proteinExistence type="predicted"/>
<feature type="domain" description="DUF4220" evidence="3">
    <location>
        <begin position="102"/>
        <end position="433"/>
    </location>
</feature>
<dbReference type="Proteomes" id="UP000007752">
    <property type="component" value="Chromosome 4"/>
</dbReference>
<evidence type="ECO:0000259" key="3">
    <source>
        <dbReference type="Pfam" id="PF13968"/>
    </source>
</evidence>
<dbReference type="HOGENOM" id="CLU_009180_5_2_1"/>
<reference evidence="4" key="1">
    <citation type="journal article" date="2005" name="PLoS Biol.">
        <title>The genomes of Oryza sativa: a history of duplications.</title>
        <authorList>
            <person name="Yu J."/>
            <person name="Wang J."/>
            <person name="Lin W."/>
            <person name="Li S."/>
            <person name="Li H."/>
            <person name="Zhou J."/>
            <person name="Ni P."/>
            <person name="Dong W."/>
            <person name="Hu S."/>
            <person name="Zeng C."/>
            <person name="Zhang J."/>
            <person name="Zhang Y."/>
            <person name="Li R."/>
            <person name="Xu Z."/>
            <person name="Li S."/>
            <person name="Li X."/>
            <person name="Zheng H."/>
            <person name="Cong L."/>
            <person name="Lin L."/>
            <person name="Yin J."/>
            <person name="Geng J."/>
            <person name="Li G."/>
            <person name="Shi J."/>
            <person name="Liu J."/>
            <person name="Lv H."/>
            <person name="Li J."/>
            <person name="Wang J."/>
            <person name="Deng Y."/>
            <person name="Ran L."/>
            <person name="Shi X."/>
            <person name="Wang X."/>
            <person name="Wu Q."/>
            <person name="Li C."/>
            <person name="Ren X."/>
            <person name="Wang J."/>
            <person name="Wang X."/>
            <person name="Li D."/>
            <person name="Liu D."/>
            <person name="Zhang X."/>
            <person name="Ji Z."/>
            <person name="Zhao W."/>
            <person name="Sun Y."/>
            <person name="Zhang Z."/>
            <person name="Bao J."/>
            <person name="Han Y."/>
            <person name="Dong L."/>
            <person name="Ji J."/>
            <person name="Chen P."/>
            <person name="Wu S."/>
            <person name="Liu J."/>
            <person name="Xiao Y."/>
            <person name="Bu D."/>
            <person name="Tan J."/>
            <person name="Yang L."/>
            <person name="Ye C."/>
            <person name="Zhang J."/>
            <person name="Xu J."/>
            <person name="Zhou Y."/>
            <person name="Yu Y."/>
            <person name="Zhang B."/>
            <person name="Zhuang S."/>
            <person name="Wei H."/>
            <person name="Liu B."/>
            <person name="Lei M."/>
            <person name="Yu H."/>
            <person name="Li Y."/>
            <person name="Xu H."/>
            <person name="Wei S."/>
            <person name="He X."/>
            <person name="Fang L."/>
            <person name="Zhang Z."/>
            <person name="Zhang Y."/>
            <person name="Huang X."/>
            <person name="Su Z."/>
            <person name="Tong W."/>
            <person name="Li J."/>
            <person name="Tong Z."/>
            <person name="Li S."/>
            <person name="Ye J."/>
            <person name="Wang L."/>
            <person name="Fang L."/>
            <person name="Lei T."/>
            <person name="Chen C."/>
            <person name="Chen H."/>
            <person name="Xu Z."/>
            <person name="Li H."/>
            <person name="Huang H."/>
            <person name="Zhang F."/>
            <person name="Xu H."/>
            <person name="Li N."/>
            <person name="Zhao C."/>
            <person name="Li S."/>
            <person name="Dong L."/>
            <person name="Huang Y."/>
            <person name="Li L."/>
            <person name="Xi Y."/>
            <person name="Qi Q."/>
            <person name="Li W."/>
            <person name="Zhang B."/>
            <person name="Hu W."/>
            <person name="Zhang Y."/>
            <person name="Tian X."/>
            <person name="Jiao Y."/>
            <person name="Liang X."/>
            <person name="Jin J."/>
            <person name="Gao L."/>
            <person name="Zheng W."/>
            <person name="Hao B."/>
            <person name="Liu S."/>
            <person name="Wang W."/>
            <person name="Yuan L."/>
            <person name="Cao M."/>
            <person name="McDermott J."/>
            <person name="Samudrala R."/>
            <person name="Wang J."/>
            <person name="Wong G.K."/>
            <person name="Yang H."/>
        </authorList>
    </citation>
    <scope>NUCLEOTIDE SEQUENCE [LARGE SCALE GENOMIC DNA]</scope>
</reference>
<feature type="transmembrane region" description="Helical" evidence="2">
    <location>
        <begin position="160"/>
        <end position="179"/>
    </location>
</feature>
<dbReference type="InterPro" id="IPR007658">
    <property type="entry name" value="DUF594"/>
</dbReference>
<evidence type="ECO:0000256" key="1">
    <source>
        <dbReference type="SAM" id="MobiDB-lite"/>
    </source>
</evidence>
<protein>
    <recommendedName>
        <fullName evidence="3">DUF4220 domain-containing protein</fullName>
    </recommendedName>
</protein>
<reference evidence="4" key="2">
    <citation type="submission" date="2008-12" db="EMBL/GenBank/DDBJ databases">
        <title>Improved gene annotation of the rice (Oryza sativa) genomes.</title>
        <authorList>
            <person name="Wang J."/>
            <person name="Li R."/>
            <person name="Fan W."/>
            <person name="Huang Q."/>
            <person name="Zhang J."/>
            <person name="Zhou Y."/>
            <person name="Hu Y."/>
            <person name="Zi S."/>
            <person name="Li J."/>
            <person name="Ni P."/>
            <person name="Zheng H."/>
            <person name="Zhang Y."/>
            <person name="Zhao M."/>
            <person name="Hao Q."/>
            <person name="McDermott J."/>
            <person name="Samudrala R."/>
            <person name="Kristiansen K."/>
            <person name="Wong G.K.-S."/>
        </authorList>
    </citation>
    <scope>NUCLEOTIDE SEQUENCE</scope>
</reference>
<keyword evidence="2" id="KW-0812">Transmembrane</keyword>
<feature type="region of interest" description="Disordered" evidence="1">
    <location>
        <begin position="1"/>
        <end position="36"/>
    </location>
</feature>
<keyword evidence="2" id="KW-0472">Membrane</keyword>
<dbReference type="InterPro" id="IPR025315">
    <property type="entry name" value="DUF4220"/>
</dbReference>
<dbReference type="EMBL" id="CM000141">
    <property type="protein sequence ID" value="EAZ29640.1"/>
    <property type="molecule type" value="Genomic_DNA"/>
</dbReference>
<accession>A3AQQ1</accession>
<feature type="transmembrane region" description="Helical" evidence="2">
    <location>
        <begin position="99"/>
        <end position="117"/>
    </location>
</feature>
<feature type="transmembrane region" description="Helical" evidence="2">
    <location>
        <begin position="66"/>
        <end position="87"/>
    </location>
</feature>
<dbReference type="AlphaFoldDB" id="A3AQQ1"/>